<evidence type="ECO:0000313" key="1">
    <source>
        <dbReference type="EMBL" id="KAI4312894.1"/>
    </source>
</evidence>
<protein>
    <submittedName>
        <fullName evidence="1">Uncharacterized protein</fullName>
    </submittedName>
</protein>
<proteinExistence type="predicted"/>
<organism evidence="1 2">
    <name type="scientific">Melastoma candidum</name>
    <dbReference type="NCBI Taxonomy" id="119954"/>
    <lineage>
        <taxon>Eukaryota</taxon>
        <taxon>Viridiplantae</taxon>
        <taxon>Streptophyta</taxon>
        <taxon>Embryophyta</taxon>
        <taxon>Tracheophyta</taxon>
        <taxon>Spermatophyta</taxon>
        <taxon>Magnoliopsida</taxon>
        <taxon>eudicotyledons</taxon>
        <taxon>Gunneridae</taxon>
        <taxon>Pentapetalae</taxon>
        <taxon>rosids</taxon>
        <taxon>malvids</taxon>
        <taxon>Myrtales</taxon>
        <taxon>Melastomataceae</taxon>
        <taxon>Melastomatoideae</taxon>
        <taxon>Melastomateae</taxon>
        <taxon>Melastoma</taxon>
    </lineage>
</organism>
<reference evidence="2" key="1">
    <citation type="journal article" date="2023" name="Front. Plant Sci.">
        <title>Chromosomal-level genome assembly of Melastoma candidum provides insights into trichome evolution.</title>
        <authorList>
            <person name="Zhong Y."/>
            <person name="Wu W."/>
            <person name="Sun C."/>
            <person name="Zou P."/>
            <person name="Liu Y."/>
            <person name="Dai S."/>
            <person name="Zhou R."/>
        </authorList>
    </citation>
    <scope>NUCLEOTIDE SEQUENCE [LARGE SCALE GENOMIC DNA]</scope>
</reference>
<evidence type="ECO:0000313" key="2">
    <source>
        <dbReference type="Proteomes" id="UP001057402"/>
    </source>
</evidence>
<gene>
    <name evidence="1" type="ORF">MLD38_037684</name>
</gene>
<comment type="caution">
    <text evidence="1">The sequence shown here is derived from an EMBL/GenBank/DDBJ whole genome shotgun (WGS) entry which is preliminary data.</text>
</comment>
<keyword evidence="2" id="KW-1185">Reference proteome</keyword>
<name>A0ACB9LNL1_9MYRT</name>
<sequence length="112" mass="12498">MASLPFVASLLDMWAAWNIRDWVAIFAFGLITNSKFKNNATPQEVDVGQDLLTLWSAFFLMHLGGPFSITAYVLEDNALWLATWSAWLSRLLTGVLMMNLSNELLVVSSNVS</sequence>
<accession>A0ACB9LNL1</accession>
<dbReference type="Proteomes" id="UP001057402">
    <property type="component" value="Chromosome 11"/>
</dbReference>
<dbReference type="EMBL" id="CM042890">
    <property type="protein sequence ID" value="KAI4312894.1"/>
    <property type="molecule type" value="Genomic_DNA"/>
</dbReference>